<organism evidence="3 4">
    <name type="scientific">Planomonospora alba</name>
    <dbReference type="NCBI Taxonomy" id="161354"/>
    <lineage>
        <taxon>Bacteria</taxon>
        <taxon>Bacillati</taxon>
        <taxon>Actinomycetota</taxon>
        <taxon>Actinomycetes</taxon>
        <taxon>Streptosporangiales</taxon>
        <taxon>Streptosporangiaceae</taxon>
        <taxon>Planomonospora</taxon>
    </lineage>
</organism>
<feature type="domain" description="GmrSD restriction endonucleases C-terminal" evidence="1">
    <location>
        <begin position="18"/>
        <end position="81"/>
    </location>
</feature>
<evidence type="ECO:0000313" key="4">
    <source>
        <dbReference type="Proteomes" id="UP001500320"/>
    </source>
</evidence>
<comment type="caution">
    <text evidence="3">The sequence shown here is derived from an EMBL/GenBank/DDBJ whole genome shotgun (WGS) entry which is preliminary data.</text>
</comment>
<keyword evidence="4" id="KW-1185">Reference proteome</keyword>
<dbReference type="Pfam" id="PF07510">
    <property type="entry name" value="GmrSD_C"/>
    <property type="match status" value="1"/>
</dbReference>
<accession>A0ABP6N0Y6</accession>
<evidence type="ECO:0000313" key="3">
    <source>
        <dbReference type="EMBL" id="GAA3132981.1"/>
    </source>
</evidence>
<reference evidence="4" key="1">
    <citation type="journal article" date="2019" name="Int. J. Syst. Evol. Microbiol.">
        <title>The Global Catalogue of Microorganisms (GCM) 10K type strain sequencing project: providing services to taxonomists for standard genome sequencing and annotation.</title>
        <authorList>
            <consortium name="The Broad Institute Genomics Platform"/>
            <consortium name="The Broad Institute Genome Sequencing Center for Infectious Disease"/>
            <person name="Wu L."/>
            <person name="Ma J."/>
        </authorList>
    </citation>
    <scope>NUCLEOTIDE SEQUENCE [LARGE SCALE GENOMIC DNA]</scope>
    <source>
        <strain evidence="4">JCM 9373</strain>
    </source>
</reference>
<evidence type="ECO:0000259" key="2">
    <source>
        <dbReference type="Pfam" id="PF18755"/>
    </source>
</evidence>
<dbReference type="Pfam" id="PF18755">
    <property type="entry name" value="RAMA"/>
    <property type="match status" value="1"/>
</dbReference>
<sequence>MQEGCGRRGDVAEYLSDTRPYQIEHLFANKPARHSAEAPDPVRFRSLRNQLGGLVLLLDKDNASLGAMPFEEKVKRYGRQDVLVGVLNREYHSNFPRLHEFTKANGLESLLRPFRPNTPMAEVIKVRQELYLRLCSRIWSLERMGIRKEDLPEHRDPFMTVPSPLAPPARARPRTDVARMVSAGVVEPGSRIVLTHKGTDHWAEIDANGRIALKGTGALYSKADDAGCIIRNTRTCDGMKLWHLVSEDGTRTPLRELRDRSIVSGVLRSRRSRVP</sequence>
<evidence type="ECO:0000259" key="1">
    <source>
        <dbReference type="Pfam" id="PF07510"/>
    </source>
</evidence>
<proteinExistence type="predicted"/>
<dbReference type="InterPro" id="IPR011089">
    <property type="entry name" value="GmrSD_C"/>
</dbReference>
<dbReference type="InterPro" id="IPR040843">
    <property type="entry name" value="RAMA"/>
</dbReference>
<gene>
    <name evidence="3" type="ORF">GCM10010466_24490</name>
</gene>
<dbReference type="Proteomes" id="UP001500320">
    <property type="component" value="Unassembled WGS sequence"/>
</dbReference>
<feature type="domain" description="RAMA" evidence="2">
    <location>
        <begin position="166"/>
        <end position="260"/>
    </location>
</feature>
<dbReference type="EMBL" id="BAAAUT010000016">
    <property type="protein sequence ID" value="GAA3132981.1"/>
    <property type="molecule type" value="Genomic_DNA"/>
</dbReference>
<name>A0ABP6N0Y6_9ACTN</name>
<protein>
    <submittedName>
        <fullName evidence="3">Uncharacterized protein</fullName>
    </submittedName>
</protein>